<evidence type="ECO:0000313" key="2">
    <source>
        <dbReference type="Proteomes" id="UP000319716"/>
    </source>
</evidence>
<dbReference type="AlphaFoldDB" id="A0A4Y1ZDE4"/>
<gene>
    <name evidence="1" type="ORF">NBRC111894_2676</name>
</gene>
<name>A0A4Y1ZDE4_9BACL</name>
<accession>A0A4Y1ZDE4</accession>
<protein>
    <submittedName>
        <fullName evidence="1">Uncharacterized protein</fullName>
    </submittedName>
</protein>
<comment type="caution">
    <text evidence="1">The sequence shown here is derived from an EMBL/GenBank/DDBJ whole genome shotgun (WGS) entry which is preliminary data.</text>
</comment>
<proteinExistence type="predicted"/>
<organism evidence="1 2">
    <name type="scientific">Sporolactobacillus inulinus</name>
    <dbReference type="NCBI Taxonomy" id="2078"/>
    <lineage>
        <taxon>Bacteria</taxon>
        <taxon>Bacillati</taxon>
        <taxon>Bacillota</taxon>
        <taxon>Bacilli</taxon>
        <taxon>Bacillales</taxon>
        <taxon>Sporolactobacillaceae</taxon>
        <taxon>Sporolactobacillus</taxon>
    </lineage>
</organism>
<sequence>MKQKSGKASCLPLFCPVLCITGQAVRQRFTQRTQHELIRSGDLTSALQHSYLHRWPQEAILGHPSFYMIE</sequence>
<evidence type="ECO:0000313" key="1">
    <source>
        <dbReference type="EMBL" id="GAY77122.1"/>
    </source>
</evidence>
<reference evidence="1 2" key="1">
    <citation type="submission" date="2017-11" db="EMBL/GenBank/DDBJ databases">
        <title>Draft Genome Sequence of Sporolactobacillus inulinus NBRC 111894 Isolated from Koso, a Japanese Sugar-Vegetable Fermented Beverage.</title>
        <authorList>
            <person name="Chiou T.Y."/>
            <person name="Oshima K."/>
            <person name="Suda W."/>
            <person name="Hattori M."/>
            <person name="Takahashi T."/>
        </authorList>
    </citation>
    <scope>NUCLEOTIDE SEQUENCE [LARGE SCALE GENOMIC DNA]</scope>
    <source>
        <strain evidence="1 2">NBRC111894</strain>
    </source>
</reference>
<dbReference type="EMBL" id="BEXB01000021">
    <property type="protein sequence ID" value="GAY77122.1"/>
    <property type="molecule type" value="Genomic_DNA"/>
</dbReference>
<dbReference type="Proteomes" id="UP000319716">
    <property type="component" value="Unassembled WGS sequence"/>
</dbReference>